<dbReference type="GeneTree" id="ENSGT00530000063023"/>
<feature type="transmembrane region" description="Helical" evidence="9">
    <location>
        <begin position="407"/>
        <end position="423"/>
    </location>
</feature>
<feature type="transmembrane region" description="Helical" evidence="9">
    <location>
        <begin position="213"/>
        <end position="233"/>
    </location>
</feature>
<keyword evidence="3" id="KW-0328">Glycosyltransferase</keyword>
<evidence type="ECO:0000313" key="10">
    <source>
        <dbReference type="Ensembl" id="ENSCLAP00000006928.1"/>
    </source>
</evidence>
<dbReference type="GO" id="GO:0005637">
    <property type="term" value="C:nuclear inner membrane"/>
    <property type="evidence" value="ECO:0007669"/>
    <property type="project" value="TreeGrafter"/>
</dbReference>
<dbReference type="Ensembl" id="ENSCLAT00000007040.1">
    <property type="protein sequence ID" value="ENSCLAP00000006928.1"/>
    <property type="gene ID" value="ENSCLAG00000004875.1"/>
</dbReference>
<feature type="compositionally biased region" description="Pro residues" evidence="8">
    <location>
        <begin position="65"/>
        <end position="74"/>
    </location>
</feature>
<dbReference type="GeneID" id="102021528"/>
<evidence type="ECO:0000256" key="7">
    <source>
        <dbReference type="ARBA" id="ARBA00023136"/>
    </source>
</evidence>
<reference evidence="10" key="2">
    <citation type="submission" date="2025-09" db="UniProtKB">
        <authorList>
            <consortium name="Ensembl"/>
        </authorList>
    </citation>
    <scope>IDENTIFICATION</scope>
</reference>
<feature type="transmembrane region" description="Helical" evidence="9">
    <location>
        <begin position="435"/>
        <end position="455"/>
    </location>
</feature>
<organism evidence="10 11">
    <name type="scientific">Chinchilla lanigera</name>
    <name type="common">Long-tailed chinchilla</name>
    <name type="synonym">Chinchilla villidera</name>
    <dbReference type="NCBI Taxonomy" id="34839"/>
    <lineage>
        <taxon>Eukaryota</taxon>
        <taxon>Metazoa</taxon>
        <taxon>Chordata</taxon>
        <taxon>Craniata</taxon>
        <taxon>Vertebrata</taxon>
        <taxon>Euteleostomi</taxon>
        <taxon>Mammalia</taxon>
        <taxon>Eutheria</taxon>
        <taxon>Euarchontoglires</taxon>
        <taxon>Glires</taxon>
        <taxon>Rodentia</taxon>
        <taxon>Hystricomorpha</taxon>
        <taxon>Chinchillidae</taxon>
        <taxon>Chinchilla</taxon>
    </lineage>
</organism>
<gene>
    <name evidence="10" type="primary">LOC102021528</name>
</gene>
<dbReference type="OrthoDB" id="6019623at2759"/>
<protein>
    <submittedName>
        <fullName evidence="10">Probable C-mannosyltransferase DPY19L2</fullName>
    </submittedName>
</protein>
<feature type="transmembrane region" description="Helical" evidence="9">
    <location>
        <begin position="556"/>
        <end position="575"/>
    </location>
</feature>
<dbReference type="AlphaFoldDB" id="A0A8C2V0D6"/>
<keyword evidence="7 9" id="KW-0472">Membrane</keyword>
<dbReference type="RefSeq" id="XP_013376715.1">
    <property type="nucleotide sequence ID" value="XM_013521261.1"/>
</dbReference>
<dbReference type="PANTHER" id="PTHR31488">
    <property type="entry name" value="DPY-19-LIKE 1, LIKE (H. SAPIENS)"/>
    <property type="match status" value="1"/>
</dbReference>
<evidence type="ECO:0000256" key="3">
    <source>
        <dbReference type="ARBA" id="ARBA00022676"/>
    </source>
</evidence>
<feature type="region of interest" description="Disordered" evidence="8">
    <location>
        <begin position="1"/>
        <end position="86"/>
    </location>
</feature>
<evidence type="ECO:0000256" key="6">
    <source>
        <dbReference type="ARBA" id="ARBA00022989"/>
    </source>
</evidence>
<feature type="transmembrane region" description="Helical" evidence="9">
    <location>
        <begin position="384"/>
        <end position="401"/>
    </location>
</feature>
<evidence type="ECO:0000256" key="1">
    <source>
        <dbReference type="ARBA" id="ARBA00004141"/>
    </source>
</evidence>
<keyword evidence="5 9" id="KW-0812">Transmembrane</keyword>
<accession>A0A8C2V0D6</accession>
<evidence type="ECO:0000256" key="8">
    <source>
        <dbReference type="SAM" id="MobiDB-lite"/>
    </source>
</evidence>
<name>A0A8C2V0D6_CHILA</name>
<evidence type="ECO:0000256" key="4">
    <source>
        <dbReference type="ARBA" id="ARBA00022679"/>
    </source>
</evidence>
<feature type="transmembrane region" description="Helical" evidence="9">
    <location>
        <begin position="121"/>
        <end position="140"/>
    </location>
</feature>
<dbReference type="PANTHER" id="PTHR31488:SF6">
    <property type="entry name" value="C-MANNOSYLTRANSFERASE DPY19L2-RELATED"/>
    <property type="match status" value="1"/>
</dbReference>
<dbReference type="Proteomes" id="UP000694398">
    <property type="component" value="Unassembled WGS sequence"/>
</dbReference>
<evidence type="ECO:0000256" key="5">
    <source>
        <dbReference type="ARBA" id="ARBA00022692"/>
    </source>
</evidence>
<feature type="transmembrane region" description="Helical" evidence="9">
    <location>
        <begin position="254"/>
        <end position="278"/>
    </location>
</feature>
<keyword evidence="4" id="KW-0808">Transferase</keyword>
<dbReference type="OMA" id="DPLQGDY"/>
<feature type="transmembrane region" description="Helical" evidence="9">
    <location>
        <begin position="359"/>
        <end position="377"/>
    </location>
</feature>
<dbReference type="Pfam" id="PF10034">
    <property type="entry name" value="Dpy19"/>
    <property type="match status" value="1"/>
</dbReference>
<evidence type="ECO:0000256" key="9">
    <source>
        <dbReference type="SAM" id="Phobius"/>
    </source>
</evidence>
<proteinExistence type="inferred from homology"/>
<keyword evidence="6 9" id="KW-1133">Transmembrane helix</keyword>
<comment type="subcellular location">
    <subcellularLocation>
        <location evidence="1">Membrane</location>
        <topology evidence="1">Multi-pass membrane protein</topology>
    </subcellularLocation>
</comment>
<evidence type="ECO:0000256" key="2">
    <source>
        <dbReference type="ARBA" id="ARBA00008744"/>
    </source>
</evidence>
<dbReference type="GO" id="GO:0007286">
    <property type="term" value="P:spermatid development"/>
    <property type="evidence" value="ECO:0007669"/>
    <property type="project" value="TreeGrafter"/>
</dbReference>
<feature type="transmembrane region" description="Helical" evidence="9">
    <location>
        <begin position="504"/>
        <end position="521"/>
    </location>
</feature>
<evidence type="ECO:0000313" key="11">
    <source>
        <dbReference type="Proteomes" id="UP000694398"/>
    </source>
</evidence>
<dbReference type="InterPro" id="IPR018732">
    <property type="entry name" value="Dpy-19/Dpy-19-like"/>
</dbReference>
<comment type="similarity">
    <text evidence="2">Belongs to the dpy-19 family.</text>
</comment>
<reference evidence="10" key="1">
    <citation type="submission" date="2025-08" db="UniProtKB">
        <authorList>
            <consortium name="Ensembl"/>
        </authorList>
    </citation>
    <scope>IDENTIFICATION</scope>
</reference>
<sequence length="779" mass="89686">MRVGRGRAWPLEPPSVPRNGGRNGGGRVARLRGSHPQPRNTDCEEMAERRRKKRAEAQPEQPEQPQTPRPSPGEPEPEKQPLMEEAPGIPPGRAWLLFLILVRLCEKARILQTPRTRRSTALGLAAFLGFLHWIHLTTLFENDRHFSHLSTLEREISFRDETALYYSYFKTLIEAPSFLEGLWMIMNDRLTEYPLVINTVKRFHLYPEVVLAYWYRTFTGITNLFGIQTKACWSVTRMGFPSEVESCEGLGDPTCFYVSVIFVLNGLITALLFIYAAYLSGSQLGGLITVLCYFFNHEEATRVMWTPPLRESFAYPFLVLQMYIVTRILRTSSNYGKHYIALCLANVAFMLPWEFAQFILFTQVASLFSMYVVGYIEPSKFQKIIYMNMVSVIACFILMFGNPVYLSSYYFSSLLMTLVIILKRNKIHRMGVSELNFWLIQSCGWWLGTIILKLLTSEILGVSDHISLTHLIAARILRDINFDTLMYACAPESYFMEQATPLRYTKTLLLPVVMVITYFIFKKTIRDVLCALSTNTYLRKQLLEHGEVKVSSFHSVLVFHTLQLFAFAALAVLILRLKLFLTPHMCVMASLICSRQLFGWLFRRFRSERVIFGILIVMSVQGCANLHNQWSIKGDFTNLPQEELLQWIKYNTLPDAVFAGTMQTTASIKLSTLHPIVNHPHYEDADMRARTKIVYSVYSRKSAKEVRNQLLALHVNYYVLEEAWCIWRTRPGCSMLEIWDLEDPSNSANPSLCSTLLQGASPYFTTVFQNSFYRVLKVK</sequence>
<dbReference type="GO" id="GO:0000030">
    <property type="term" value="F:mannosyltransferase activity"/>
    <property type="evidence" value="ECO:0007669"/>
    <property type="project" value="TreeGrafter"/>
</dbReference>
<keyword evidence="11" id="KW-1185">Reference proteome</keyword>